<protein>
    <recommendedName>
        <fullName evidence="2">SPIN90/Ldb17 leucine-rich domain-containing protein</fullName>
    </recommendedName>
</protein>
<reference evidence="4" key="1">
    <citation type="journal article" date="2014" name="BMC Genomics">
        <title>Genome characteristics reveal the impact of lichenization on lichen-forming fungus Endocarpon pusillum Hedwig (Verrucariales, Ascomycota).</title>
        <authorList>
            <person name="Wang Y.-Y."/>
            <person name="Liu B."/>
            <person name="Zhang X.-Y."/>
            <person name="Zhou Q.-M."/>
            <person name="Zhang T."/>
            <person name="Li H."/>
            <person name="Yu Y.-F."/>
            <person name="Zhang X.-L."/>
            <person name="Hao X.-Y."/>
            <person name="Wang M."/>
            <person name="Wang L."/>
            <person name="Wei J.-C."/>
        </authorList>
    </citation>
    <scope>NUCLEOTIDE SEQUENCE [LARGE SCALE GENOMIC DNA]</scope>
    <source>
        <strain evidence="4">Z07020 / HMAS-L-300199</strain>
    </source>
</reference>
<evidence type="ECO:0000313" key="3">
    <source>
        <dbReference type="EMBL" id="ERF72976.1"/>
    </source>
</evidence>
<dbReference type="GO" id="GO:0051666">
    <property type="term" value="P:actin cortical patch localization"/>
    <property type="evidence" value="ECO:0007669"/>
    <property type="project" value="TreeGrafter"/>
</dbReference>
<feature type="domain" description="SPIN90/Ldb17 leucine-rich" evidence="2">
    <location>
        <begin position="206"/>
        <end position="344"/>
    </location>
</feature>
<dbReference type="GeneID" id="19240010"/>
<feature type="region of interest" description="Disordered" evidence="1">
    <location>
        <begin position="413"/>
        <end position="443"/>
    </location>
</feature>
<dbReference type="GO" id="GO:0000147">
    <property type="term" value="P:actin cortical patch assembly"/>
    <property type="evidence" value="ECO:0007669"/>
    <property type="project" value="TreeGrafter"/>
</dbReference>
<dbReference type="Pfam" id="PF09431">
    <property type="entry name" value="SPIN90_LRD"/>
    <property type="match status" value="1"/>
</dbReference>
<dbReference type="Proteomes" id="UP000019373">
    <property type="component" value="Unassembled WGS sequence"/>
</dbReference>
<dbReference type="PANTHER" id="PTHR13357:SF1">
    <property type="entry name" value="NCK-INTERACTING PROTEIN WITH SH3 DOMAIN"/>
    <property type="match status" value="1"/>
</dbReference>
<name>U1GM42_ENDPU</name>
<dbReference type="GO" id="GO:0006897">
    <property type="term" value="P:endocytosis"/>
    <property type="evidence" value="ECO:0007669"/>
    <property type="project" value="TreeGrafter"/>
</dbReference>
<gene>
    <name evidence="3" type="ORF">EPUS_05057</name>
</gene>
<evidence type="ECO:0000259" key="2">
    <source>
        <dbReference type="Pfam" id="PF09431"/>
    </source>
</evidence>
<keyword evidence="4" id="KW-1185">Reference proteome</keyword>
<evidence type="ECO:0000256" key="1">
    <source>
        <dbReference type="SAM" id="MobiDB-lite"/>
    </source>
</evidence>
<dbReference type="GO" id="GO:0030479">
    <property type="term" value="C:actin cortical patch"/>
    <property type="evidence" value="ECO:0007669"/>
    <property type="project" value="TreeGrafter"/>
</dbReference>
<feature type="compositionally biased region" description="Basic residues" evidence="1">
    <location>
        <begin position="488"/>
        <end position="506"/>
    </location>
</feature>
<dbReference type="RefSeq" id="XP_007801412.1">
    <property type="nucleotide sequence ID" value="XM_007803221.1"/>
</dbReference>
<dbReference type="AlphaFoldDB" id="U1GM42"/>
<dbReference type="eggNOG" id="KOG4035">
    <property type="taxonomic scope" value="Eukaryota"/>
</dbReference>
<evidence type="ECO:0000313" key="4">
    <source>
        <dbReference type="Proteomes" id="UP000019373"/>
    </source>
</evidence>
<proteinExistence type="predicted"/>
<sequence>MDLEVSYDFEDAEQVWNELDEIVSRECPSQDLIDDALRSFLTVATSSREKYISSEHDIARCSYILLSSPLFEKHEDYVRRQIVHCLLQDDEPDALLFVTSFLLFEIRETESTAELLNREGAFTRLLDLISNPKQNADATLHRMLMELLYEMSRIQRIRPEELVHVDDAFVRQLFALIEELSNDVNDPYHYPIIRVLVGSPSRKSLKEMLNNVQLVLNEQFMVTAHEPSPSGMSPVPLTNKVMKALATQGSSFKTFGENIILLLNRESETSLQLLTLKLLYLIFTTPSTQEYFYTNDLHVLVDILIRNLLDLPSDAAALRHTYLRVLYPLLAHTQLKHPPYYKYEEIRKLLAVLAGAQAIHDCGEDDLGSGVWSHFEEADETTKRLVSRCRTVSWLENPETTESEIQAALNSGTATSPVDVVSGEKEPPVPPIPRKLRKRNASRTASGYLIPQLDSARESALSVLEVAAQREKPGVMTPSRKASLRGAASKKQKPLPPRTRRSTWGRRARDVEHSTEEHSTSDVTASTRTEDQKQSGPPPEVSTAILFSPKDEHYSPPLTKQPPPQAPKSRLLHNLPP</sequence>
<dbReference type="InterPro" id="IPR018556">
    <property type="entry name" value="SPIN90/Ldb17_LRD"/>
</dbReference>
<feature type="compositionally biased region" description="Basic and acidic residues" evidence="1">
    <location>
        <begin position="507"/>
        <end position="520"/>
    </location>
</feature>
<organism evidence="3 4">
    <name type="scientific">Endocarpon pusillum (strain Z07020 / HMAS-L-300199)</name>
    <name type="common">Lichen-forming fungus</name>
    <dbReference type="NCBI Taxonomy" id="1263415"/>
    <lineage>
        <taxon>Eukaryota</taxon>
        <taxon>Fungi</taxon>
        <taxon>Dikarya</taxon>
        <taxon>Ascomycota</taxon>
        <taxon>Pezizomycotina</taxon>
        <taxon>Eurotiomycetes</taxon>
        <taxon>Chaetothyriomycetidae</taxon>
        <taxon>Verrucariales</taxon>
        <taxon>Verrucariaceae</taxon>
        <taxon>Endocarpon</taxon>
    </lineage>
</organism>
<dbReference type="OMA" id="ERMCEII"/>
<dbReference type="InterPro" id="IPR030125">
    <property type="entry name" value="SPIN90/Ldb17"/>
</dbReference>
<dbReference type="PANTHER" id="PTHR13357">
    <property type="entry name" value="SH3 ADAPTER PROTEIN SPIN90 NCK INTERACTING PROTEIN WITH SH3 DOMAIN"/>
    <property type="match status" value="1"/>
</dbReference>
<feature type="region of interest" description="Disordered" evidence="1">
    <location>
        <begin position="471"/>
        <end position="577"/>
    </location>
</feature>
<accession>U1GM42</accession>
<dbReference type="EMBL" id="KE721008">
    <property type="protein sequence ID" value="ERF72976.1"/>
    <property type="molecule type" value="Genomic_DNA"/>
</dbReference>
<dbReference type="HOGENOM" id="CLU_017272_0_1_1"/>
<dbReference type="OrthoDB" id="445362at2759"/>
<dbReference type="GO" id="GO:0071933">
    <property type="term" value="F:Arp2/3 complex binding"/>
    <property type="evidence" value="ECO:0007669"/>
    <property type="project" value="TreeGrafter"/>
</dbReference>